<dbReference type="Pfam" id="PF00646">
    <property type="entry name" value="F-box"/>
    <property type="match status" value="1"/>
</dbReference>
<accession>E3NLM8</accession>
<evidence type="ECO:0000259" key="1">
    <source>
        <dbReference type="Pfam" id="PF00646"/>
    </source>
</evidence>
<dbReference type="InterPro" id="IPR001810">
    <property type="entry name" value="F-box_dom"/>
</dbReference>
<name>E3NLM8_CAERE</name>
<dbReference type="eggNOG" id="ENOG502TG2I">
    <property type="taxonomic scope" value="Eukaryota"/>
</dbReference>
<sequence length="434" mass="50839">MPDESETDVDSNTLQFDIFEDFLEEIEKEKLENQHRKSPEQMFRSLTDFIGGFKNWHLLYDDCKMEVVKFLDYKSRCRLGICSKSDHEIVNKTPIQVYSVQIIDNDSNHFFFSYDDFDTVTVRFQFYPKSTKEYELVFSQLGEDTQIRWLKFHLKKYPESRSLILKSCNYQEEAVKFAERIMKKGHFELEKLSVSTKKYPIENSCIKFLPRCKELQIGIDDVELIKWWLQRIPERIKLLGVYFIDDGSVALKIPSDYLDAPQVKLYAFDYEKKLIFQITSSFRLGFGDPATFSDEQFLNLKNKSISFNAITVSDDAINQFIKTFQKWINGNGIEDFREANLGSLEKRDEATILRGIDVRPWDEDFQREADAFIEDFKSVCGGGGRCYQITSRVDPYESLTLQFSDLGLYVYASGKKIIHNGKPCTRYSIPLLFF</sequence>
<dbReference type="Proteomes" id="UP000008281">
    <property type="component" value="Unassembled WGS sequence"/>
</dbReference>
<proteinExistence type="predicted"/>
<gene>
    <name evidence="2" type="ORF">CRE_15775</name>
</gene>
<dbReference type="InParanoid" id="E3NLM8"/>
<keyword evidence="3" id="KW-1185">Reference proteome</keyword>
<dbReference type="HOGENOM" id="CLU_065230_0_0_1"/>
<evidence type="ECO:0000313" key="3">
    <source>
        <dbReference type="Proteomes" id="UP000008281"/>
    </source>
</evidence>
<protein>
    <recommendedName>
        <fullName evidence="1">F-box domain-containing protein</fullName>
    </recommendedName>
</protein>
<feature type="domain" description="F-box" evidence="1">
    <location>
        <begin position="56"/>
        <end position="93"/>
    </location>
</feature>
<dbReference type="InterPro" id="IPR042317">
    <property type="entry name" value="She-1-like"/>
</dbReference>
<dbReference type="PANTHER" id="PTHR31006:SF0">
    <property type="entry name" value="F-BOX ASSOCIATED DOMAIN-CONTAINING PROTEIN-RELATED"/>
    <property type="match status" value="1"/>
</dbReference>
<dbReference type="PANTHER" id="PTHR31006">
    <property type="entry name" value="F-BOX DOMAIN-CONTAINING PROTEIN-RELATED-RELATED"/>
    <property type="match status" value="1"/>
</dbReference>
<reference evidence="2" key="1">
    <citation type="submission" date="2007-07" db="EMBL/GenBank/DDBJ databases">
        <title>PCAP assembly of the Caenorhabditis remanei genome.</title>
        <authorList>
            <consortium name="The Caenorhabditis remanei Sequencing Consortium"/>
            <person name="Wilson R.K."/>
        </authorList>
    </citation>
    <scope>NUCLEOTIDE SEQUENCE [LARGE SCALE GENOMIC DNA]</scope>
    <source>
        <strain evidence="2">PB4641</strain>
    </source>
</reference>
<organism evidence="3">
    <name type="scientific">Caenorhabditis remanei</name>
    <name type="common">Caenorhabditis vulgaris</name>
    <dbReference type="NCBI Taxonomy" id="31234"/>
    <lineage>
        <taxon>Eukaryota</taxon>
        <taxon>Metazoa</taxon>
        <taxon>Ecdysozoa</taxon>
        <taxon>Nematoda</taxon>
        <taxon>Chromadorea</taxon>
        <taxon>Rhabditida</taxon>
        <taxon>Rhabditina</taxon>
        <taxon>Rhabditomorpha</taxon>
        <taxon>Rhabditoidea</taxon>
        <taxon>Rhabditidae</taxon>
        <taxon>Peloderinae</taxon>
        <taxon>Caenorhabditis</taxon>
    </lineage>
</organism>
<dbReference type="OrthoDB" id="5843099at2759"/>
<dbReference type="AlphaFoldDB" id="E3NLM8"/>
<evidence type="ECO:0000313" key="2">
    <source>
        <dbReference type="EMBL" id="EFP05094.1"/>
    </source>
</evidence>
<dbReference type="EMBL" id="DS268914">
    <property type="protein sequence ID" value="EFP05094.1"/>
    <property type="molecule type" value="Genomic_DNA"/>
</dbReference>